<proteinExistence type="predicted"/>
<feature type="region of interest" description="Disordered" evidence="1">
    <location>
        <begin position="1"/>
        <end position="22"/>
    </location>
</feature>
<organism evidence="2 3">
    <name type="scientific">Phytophthora citrophthora</name>
    <dbReference type="NCBI Taxonomy" id="4793"/>
    <lineage>
        <taxon>Eukaryota</taxon>
        <taxon>Sar</taxon>
        <taxon>Stramenopiles</taxon>
        <taxon>Oomycota</taxon>
        <taxon>Peronosporomycetes</taxon>
        <taxon>Peronosporales</taxon>
        <taxon>Peronosporaceae</taxon>
        <taxon>Phytophthora</taxon>
    </lineage>
</organism>
<dbReference type="Proteomes" id="UP001259832">
    <property type="component" value="Unassembled WGS sequence"/>
</dbReference>
<evidence type="ECO:0000313" key="2">
    <source>
        <dbReference type="EMBL" id="KAK1941520.1"/>
    </source>
</evidence>
<keyword evidence="3" id="KW-1185">Reference proteome</keyword>
<evidence type="ECO:0000256" key="1">
    <source>
        <dbReference type="SAM" id="MobiDB-lite"/>
    </source>
</evidence>
<comment type="caution">
    <text evidence="2">The sequence shown here is derived from an EMBL/GenBank/DDBJ whole genome shotgun (WGS) entry which is preliminary data.</text>
</comment>
<accession>A0AAD9GN64</accession>
<gene>
    <name evidence="2" type="ORF">P3T76_007386</name>
</gene>
<protein>
    <submittedName>
        <fullName evidence="2">Uncharacterized protein</fullName>
    </submittedName>
</protein>
<sequence>MNTTTEADGYLLNNTNDYSTASGSWKTLSKEKACKRFSVREGSERLGDMTSEACSDEVASGDVQPAGWLGVPRSRLATSRGLAVRGPEAGMWRASSGLDGDHNEVSL</sequence>
<reference evidence="2" key="1">
    <citation type="submission" date="2023-08" db="EMBL/GenBank/DDBJ databases">
        <title>Reference Genome Resource for the Citrus Pathogen Phytophthora citrophthora.</title>
        <authorList>
            <person name="Moller H."/>
            <person name="Coetzee B."/>
            <person name="Rose L.J."/>
            <person name="Van Niekerk J.M."/>
        </authorList>
    </citation>
    <scope>NUCLEOTIDE SEQUENCE</scope>
    <source>
        <strain evidence="2">STE-U-9442</strain>
    </source>
</reference>
<name>A0AAD9GN64_9STRA</name>
<dbReference type="AlphaFoldDB" id="A0AAD9GN64"/>
<dbReference type="EMBL" id="JASMQC010000012">
    <property type="protein sequence ID" value="KAK1941520.1"/>
    <property type="molecule type" value="Genomic_DNA"/>
</dbReference>
<evidence type="ECO:0000313" key="3">
    <source>
        <dbReference type="Proteomes" id="UP001259832"/>
    </source>
</evidence>